<gene>
    <name evidence="1" type="ORF">UFOVP333_9</name>
    <name evidence="2" type="ORF">UFOVP792_21</name>
</gene>
<sequence length="61" mass="7095">MATIEIYENPTKRAEQYFCVYCGFNMTIAGVCTDCNEYKSAVTLDEYYKLNGHYPKPRLVK</sequence>
<evidence type="ECO:0000313" key="1">
    <source>
        <dbReference type="EMBL" id="CAB4138694.1"/>
    </source>
</evidence>
<accession>A0A6J5LVR0</accession>
<evidence type="ECO:0000313" key="2">
    <source>
        <dbReference type="EMBL" id="CAB4162128.1"/>
    </source>
</evidence>
<protein>
    <submittedName>
        <fullName evidence="1">Uncharacterized protein</fullName>
    </submittedName>
</protein>
<reference evidence="1" key="1">
    <citation type="submission" date="2020-04" db="EMBL/GenBank/DDBJ databases">
        <authorList>
            <person name="Chiriac C."/>
            <person name="Salcher M."/>
            <person name="Ghai R."/>
            <person name="Kavagutti S V."/>
        </authorList>
    </citation>
    <scope>NUCLEOTIDE SEQUENCE</scope>
</reference>
<organism evidence="1">
    <name type="scientific">uncultured Caudovirales phage</name>
    <dbReference type="NCBI Taxonomy" id="2100421"/>
    <lineage>
        <taxon>Viruses</taxon>
        <taxon>Duplodnaviria</taxon>
        <taxon>Heunggongvirae</taxon>
        <taxon>Uroviricota</taxon>
        <taxon>Caudoviricetes</taxon>
        <taxon>Peduoviridae</taxon>
        <taxon>Maltschvirus</taxon>
        <taxon>Maltschvirus maltsch</taxon>
    </lineage>
</organism>
<proteinExistence type="predicted"/>
<name>A0A6J5LVR0_9CAUD</name>
<dbReference type="EMBL" id="LR796347">
    <property type="protein sequence ID" value="CAB4138694.1"/>
    <property type="molecule type" value="Genomic_DNA"/>
</dbReference>
<dbReference type="EMBL" id="LR796729">
    <property type="protein sequence ID" value="CAB4162128.1"/>
    <property type="molecule type" value="Genomic_DNA"/>
</dbReference>